<dbReference type="Gene3D" id="3.90.1150.10">
    <property type="entry name" value="Aspartate Aminotransferase, domain 1"/>
    <property type="match status" value="1"/>
</dbReference>
<keyword evidence="9" id="KW-0028">Amino-acid biosynthesis</keyword>
<evidence type="ECO:0000256" key="4">
    <source>
        <dbReference type="ARBA" id="ARBA00011738"/>
    </source>
</evidence>
<dbReference type="PANTHER" id="PTHR43643:SF3">
    <property type="entry name" value="HISTIDINOL-PHOSPHATE AMINOTRANSFERASE"/>
    <property type="match status" value="1"/>
</dbReference>
<dbReference type="EC" id="2.6.1.9" evidence="9"/>
<name>A0A1I6GJR8_9GAMM</name>
<evidence type="ECO:0000259" key="10">
    <source>
        <dbReference type="Pfam" id="PF00155"/>
    </source>
</evidence>
<dbReference type="Gene3D" id="3.40.640.10">
    <property type="entry name" value="Type I PLP-dependent aspartate aminotransferase-like (Major domain)"/>
    <property type="match status" value="1"/>
</dbReference>
<keyword evidence="5 9" id="KW-0032">Aminotransferase</keyword>
<dbReference type="GO" id="GO:0004400">
    <property type="term" value="F:histidinol-phosphate transaminase activity"/>
    <property type="evidence" value="ECO:0007669"/>
    <property type="project" value="UniProtKB-UniRule"/>
</dbReference>
<dbReference type="InterPro" id="IPR015421">
    <property type="entry name" value="PyrdxlP-dep_Trfase_major"/>
</dbReference>
<dbReference type="UniPathway" id="UPA00031">
    <property type="reaction ID" value="UER00012"/>
</dbReference>
<dbReference type="InterPro" id="IPR004839">
    <property type="entry name" value="Aminotransferase_I/II_large"/>
</dbReference>
<evidence type="ECO:0000256" key="1">
    <source>
        <dbReference type="ARBA" id="ARBA00001933"/>
    </source>
</evidence>
<dbReference type="OrthoDB" id="9813612at2"/>
<evidence type="ECO:0000256" key="8">
    <source>
        <dbReference type="ARBA" id="ARBA00047481"/>
    </source>
</evidence>
<sequence>MSRFWSPLVKDLVPYVPGEQPKMAKLVKLNTNENPFGPSPKVIEAIQAELNDSLRLYPDPEGESLRQTIATYHGVQPNQVFLGNGSDEVLAHIFYGLFQHGEPILFPDITYSFYPVYCGLYGIPSKVVALTESFEINPADFKQPNGGVIFPNPNAPTGRYLGLEHVEEILVANPDRVVVVDEAYIDFGGETAITLIDKYPNLLVSQTLSKARSLAGLRVGFAVGHPDLIEALNRVKNSFNSYPLDRLALAGAKAAYEDEAWFRKCCEGVISERERVTAALENLGFEVLPSKANFIFARHKEQSGEALARGLREQGIIVRHFNKPRISDFLRITIGTAEQNDALISGLESL</sequence>
<dbReference type="InterPro" id="IPR015422">
    <property type="entry name" value="PyrdxlP-dep_Trfase_small"/>
</dbReference>
<dbReference type="Proteomes" id="UP000199290">
    <property type="component" value="Unassembled WGS sequence"/>
</dbReference>
<comment type="cofactor">
    <cofactor evidence="1 9">
        <name>pyridoxal 5'-phosphate</name>
        <dbReference type="ChEBI" id="CHEBI:597326"/>
    </cofactor>
</comment>
<dbReference type="InterPro" id="IPR050106">
    <property type="entry name" value="HistidinolP_aminotransfase"/>
</dbReference>
<dbReference type="GO" id="GO:0000105">
    <property type="term" value="P:L-histidine biosynthetic process"/>
    <property type="evidence" value="ECO:0007669"/>
    <property type="project" value="UniProtKB-UniRule"/>
</dbReference>
<dbReference type="InterPro" id="IPR015424">
    <property type="entry name" value="PyrdxlP-dep_Trfase"/>
</dbReference>
<evidence type="ECO:0000313" key="11">
    <source>
        <dbReference type="EMBL" id="SFR42442.1"/>
    </source>
</evidence>
<dbReference type="PANTHER" id="PTHR43643">
    <property type="entry name" value="HISTIDINOL-PHOSPHATE AMINOTRANSFERASE 2"/>
    <property type="match status" value="1"/>
</dbReference>
<evidence type="ECO:0000256" key="3">
    <source>
        <dbReference type="ARBA" id="ARBA00007970"/>
    </source>
</evidence>
<evidence type="ECO:0000256" key="6">
    <source>
        <dbReference type="ARBA" id="ARBA00022679"/>
    </source>
</evidence>
<feature type="domain" description="Aminotransferase class I/classII large" evidence="10">
    <location>
        <begin position="25"/>
        <end position="345"/>
    </location>
</feature>
<accession>A0A1I6GJR8</accession>
<feature type="modified residue" description="N6-(pyridoxal phosphate)lysine" evidence="9">
    <location>
        <position position="210"/>
    </location>
</feature>
<dbReference type="EMBL" id="FOYV01000001">
    <property type="protein sequence ID" value="SFR42442.1"/>
    <property type="molecule type" value="Genomic_DNA"/>
</dbReference>
<comment type="catalytic activity">
    <reaction evidence="8 9">
        <text>L-histidinol phosphate + 2-oxoglutarate = 3-(imidazol-4-yl)-2-oxopropyl phosphate + L-glutamate</text>
        <dbReference type="Rhea" id="RHEA:23744"/>
        <dbReference type="ChEBI" id="CHEBI:16810"/>
        <dbReference type="ChEBI" id="CHEBI:29985"/>
        <dbReference type="ChEBI" id="CHEBI:57766"/>
        <dbReference type="ChEBI" id="CHEBI:57980"/>
        <dbReference type="EC" id="2.6.1.9"/>
    </reaction>
</comment>
<evidence type="ECO:0000256" key="7">
    <source>
        <dbReference type="ARBA" id="ARBA00022898"/>
    </source>
</evidence>
<keyword evidence="6 9" id="KW-0808">Transferase</keyword>
<evidence type="ECO:0000256" key="9">
    <source>
        <dbReference type="HAMAP-Rule" id="MF_01023"/>
    </source>
</evidence>
<keyword evidence="7 9" id="KW-0663">Pyridoxal phosphate</keyword>
<dbReference type="PROSITE" id="PS00599">
    <property type="entry name" value="AA_TRANSFER_CLASS_2"/>
    <property type="match status" value="1"/>
</dbReference>
<comment type="similarity">
    <text evidence="3 9">Belongs to the class-II pyridoxal-phosphate-dependent aminotransferase family. Histidinol-phosphate aminotransferase subfamily.</text>
</comment>
<dbReference type="RefSeq" id="WP_091986640.1">
    <property type="nucleotide sequence ID" value="NZ_FOYV01000001.1"/>
</dbReference>
<dbReference type="CDD" id="cd00609">
    <property type="entry name" value="AAT_like"/>
    <property type="match status" value="1"/>
</dbReference>
<dbReference type="GO" id="GO:0030170">
    <property type="term" value="F:pyridoxal phosphate binding"/>
    <property type="evidence" value="ECO:0007669"/>
    <property type="project" value="InterPro"/>
</dbReference>
<keyword evidence="12" id="KW-1185">Reference proteome</keyword>
<comment type="pathway">
    <text evidence="2 9">Amino-acid biosynthesis; L-histidine biosynthesis; L-histidine from 5-phospho-alpha-D-ribose 1-diphosphate: step 7/9.</text>
</comment>
<gene>
    <name evidence="9" type="primary">hisC</name>
    <name evidence="11" type="ORF">SAMN04488073_0978</name>
</gene>
<dbReference type="SUPFAM" id="SSF53383">
    <property type="entry name" value="PLP-dependent transferases"/>
    <property type="match status" value="1"/>
</dbReference>
<evidence type="ECO:0000256" key="5">
    <source>
        <dbReference type="ARBA" id="ARBA00022576"/>
    </source>
</evidence>
<reference evidence="12" key="1">
    <citation type="submission" date="2016-10" db="EMBL/GenBank/DDBJ databases">
        <authorList>
            <person name="Varghese N."/>
            <person name="Submissions S."/>
        </authorList>
    </citation>
    <scope>NUCLEOTIDE SEQUENCE [LARGE SCALE GENOMIC DNA]</scope>
    <source>
        <strain evidence="12">CGMCC 1.6294</strain>
    </source>
</reference>
<dbReference type="STRING" id="375760.SAMN04488073_0978"/>
<dbReference type="HAMAP" id="MF_01023">
    <property type="entry name" value="HisC_aminotrans_2"/>
    <property type="match status" value="1"/>
</dbReference>
<dbReference type="AlphaFoldDB" id="A0A1I6GJR8"/>
<dbReference type="NCBIfam" id="TIGR01141">
    <property type="entry name" value="hisC"/>
    <property type="match status" value="1"/>
</dbReference>
<comment type="subunit">
    <text evidence="4 9">Homodimer.</text>
</comment>
<organism evidence="11 12">
    <name type="scientific">Marinobacter gudaonensis</name>
    <dbReference type="NCBI Taxonomy" id="375760"/>
    <lineage>
        <taxon>Bacteria</taxon>
        <taxon>Pseudomonadati</taxon>
        <taxon>Pseudomonadota</taxon>
        <taxon>Gammaproteobacteria</taxon>
        <taxon>Pseudomonadales</taxon>
        <taxon>Marinobacteraceae</taxon>
        <taxon>Marinobacter</taxon>
    </lineage>
</organism>
<keyword evidence="9" id="KW-0368">Histidine biosynthesis</keyword>
<protein>
    <recommendedName>
        <fullName evidence="9">Histidinol-phosphate aminotransferase</fullName>
        <ecNumber evidence="9">2.6.1.9</ecNumber>
    </recommendedName>
    <alternativeName>
        <fullName evidence="9">Imidazole acetol-phosphate transaminase</fullName>
    </alternativeName>
</protein>
<evidence type="ECO:0000313" key="12">
    <source>
        <dbReference type="Proteomes" id="UP000199290"/>
    </source>
</evidence>
<dbReference type="InterPro" id="IPR005861">
    <property type="entry name" value="HisP_aminotrans"/>
</dbReference>
<dbReference type="InterPro" id="IPR001917">
    <property type="entry name" value="Aminotrans_II_pyridoxalP_BS"/>
</dbReference>
<evidence type="ECO:0000256" key="2">
    <source>
        <dbReference type="ARBA" id="ARBA00005011"/>
    </source>
</evidence>
<proteinExistence type="inferred from homology"/>
<dbReference type="Pfam" id="PF00155">
    <property type="entry name" value="Aminotran_1_2"/>
    <property type="match status" value="1"/>
</dbReference>